<protein>
    <submittedName>
        <fullName evidence="2">Regulatory protein, AsnC/Lrp family</fullName>
    </submittedName>
</protein>
<accession>A0A128A5S8</accession>
<dbReference type="AlphaFoldDB" id="A0A128A5S8"/>
<keyword evidence="3" id="KW-1185">Reference proteome</keyword>
<dbReference type="KEGG" id="ndv:NDEV_1926"/>
<organism evidence="2 3">
    <name type="scientific">Nitrosotalea devaniterrae</name>
    <dbReference type="NCBI Taxonomy" id="1078905"/>
    <lineage>
        <taxon>Archaea</taxon>
        <taxon>Nitrososphaerota</taxon>
        <taxon>Nitrososphaeria</taxon>
        <taxon>Nitrosotaleales</taxon>
        <taxon>Nitrosotaleaceae</taxon>
        <taxon>Nitrosotalea</taxon>
    </lineage>
</organism>
<name>A0A128A5S8_9ARCH</name>
<dbReference type="Gene3D" id="3.30.70.920">
    <property type="match status" value="1"/>
</dbReference>
<gene>
    <name evidence="2" type="ORF">NDEV_1926</name>
</gene>
<evidence type="ECO:0000313" key="2">
    <source>
        <dbReference type="EMBL" id="CUR52688.1"/>
    </source>
</evidence>
<sequence>MPIAFVLINAELGAENELLNQLKNMASIKYVYVLYGAYDLVVKVEAPDNETLKRTISNNIRQLKNVRSTLTMTVIE</sequence>
<dbReference type="InterPro" id="IPR019887">
    <property type="entry name" value="Tscrpt_reg_AsnC/Lrp_C"/>
</dbReference>
<dbReference type="Pfam" id="PF01037">
    <property type="entry name" value="AsnC_trans_reg"/>
    <property type="match status" value="1"/>
</dbReference>
<feature type="domain" description="Transcription regulator AsnC/Lrp ligand binding" evidence="1">
    <location>
        <begin position="7"/>
        <end position="76"/>
    </location>
</feature>
<evidence type="ECO:0000313" key="3">
    <source>
        <dbReference type="Proteomes" id="UP000196239"/>
    </source>
</evidence>
<reference evidence="3" key="1">
    <citation type="submission" date="2015-10" db="EMBL/GenBank/DDBJ databases">
        <authorList>
            <person name="Lehtovirta-Morley L.E."/>
            <person name="Vieille C."/>
        </authorList>
    </citation>
    <scope>NUCLEOTIDE SEQUENCE [LARGE SCALE GENOMIC DNA]</scope>
</reference>
<evidence type="ECO:0000259" key="1">
    <source>
        <dbReference type="Pfam" id="PF01037"/>
    </source>
</evidence>
<dbReference type="SUPFAM" id="SSF54909">
    <property type="entry name" value="Dimeric alpha+beta barrel"/>
    <property type="match status" value="1"/>
</dbReference>
<proteinExistence type="predicted"/>
<dbReference type="InterPro" id="IPR011008">
    <property type="entry name" value="Dimeric_a/b-barrel"/>
</dbReference>
<dbReference type="Proteomes" id="UP000196239">
    <property type="component" value="Chromosome 1"/>
</dbReference>
<dbReference type="EMBL" id="LN890280">
    <property type="protein sequence ID" value="CUR52688.1"/>
    <property type="molecule type" value="Genomic_DNA"/>
</dbReference>